<reference evidence="7 8" key="1">
    <citation type="journal article" date="2013" name="Genome Announc.">
        <title>Draft Genome Sequence of Strain JLT2015T, Belonging to the Family Sphingomonadaceae of the Alphaproteobacteria.</title>
        <authorList>
            <person name="Tang K."/>
            <person name="Liu K."/>
            <person name="Li S."/>
            <person name="Jiao N."/>
        </authorList>
    </citation>
    <scope>NUCLEOTIDE SEQUENCE [LARGE SCALE GENOMIC DNA]</scope>
    <source>
        <strain evidence="7 8">JLT2015</strain>
    </source>
</reference>
<keyword evidence="8" id="KW-1185">Reference proteome</keyword>
<gene>
    <name evidence="7" type="ORF">C725_3015</name>
</gene>
<dbReference type="RefSeq" id="WP_008603978.1">
    <property type="nucleotide sequence ID" value="NZ_AMRV01000025.1"/>
</dbReference>
<feature type="domain" description="Haemolysin activator HlyB C-terminal" evidence="5">
    <location>
        <begin position="304"/>
        <end position="474"/>
    </location>
</feature>
<evidence type="ECO:0000256" key="1">
    <source>
        <dbReference type="ARBA" id="ARBA00022452"/>
    </source>
</evidence>
<dbReference type="Gene3D" id="3.10.20.310">
    <property type="entry name" value="membrane protein fhac"/>
    <property type="match status" value="1"/>
</dbReference>
<name>M2U0Q7_9SPHN</name>
<dbReference type="GO" id="GO:0098046">
    <property type="term" value="C:type V protein secretion system complex"/>
    <property type="evidence" value="ECO:0007669"/>
    <property type="project" value="TreeGrafter"/>
</dbReference>
<dbReference type="GO" id="GO:0008320">
    <property type="term" value="F:protein transmembrane transporter activity"/>
    <property type="evidence" value="ECO:0007669"/>
    <property type="project" value="TreeGrafter"/>
</dbReference>
<dbReference type="Proteomes" id="UP000011717">
    <property type="component" value="Unassembled WGS sequence"/>
</dbReference>
<comment type="caution">
    <text evidence="7">The sequence shown here is derived from an EMBL/GenBank/DDBJ whole genome shotgun (WGS) entry which is preliminary data.</text>
</comment>
<keyword evidence="2" id="KW-0812">Transmembrane</keyword>
<evidence type="ECO:0000259" key="6">
    <source>
        <dbReference type="Pfam" id="PF08479"/>
    </source>
</evidence>
<evidence type="ECO:0000256" key="3">
    <source>
        <dbReference type="ARBA" id="ARBA00023237"/>
    </source>
</evidence>
<dbReference type="PANTHER" id="PTHR34597">
    <property type="entry name" value="SLR1661 PROTEIN"/>
    <property type="match status" value="1"/>
</dbReference>
<dbReference type="EMBL" id="AMRV01000025">
    <property type="protein sequence ID" value="EMD81607.1"/>
    <property type="molecule type" value="Genomic_DNA"/>
</dbReference>
<evidence type="ECO:0000256" key="4">
    <source>
        <dbReference type="SAM" id="SignalP"/>
    </source>
</evidence>
<dbReference type="AlphaFoldDB" id="M2U0Q7"/>
<dbReference type="Pfam" id="PF08479">
    <property type="entry name" value="POTRA_2"/>
    <property type="match status" value="1"/>
</dbReference>
<accession>M2U0Q7</accession>
<evidence type="ECO:0000259" key="5">
    <source>
        <dbReference type="Pfam" id="PF03865"/>
    </source>
</evidence>
<protein>
    <submittedName>
        <fullName evidence="7">Putative secreted protein</fullName>
    </submittedName>
</protein>
<keyword evidence="1" id="KW-1134">Transmembrane beta strand</keyword>
<dbReference type="InterPro" id="IPR051544">
    <property type="entry name" value="TPS_OM_transporter"/>
</dbReference>
<dbReference type="OrthoDB" id="7209508at2"/>
<keyword evidence="4" id="KW-0732">Signal</keyword>
<dbReference type="InterPro" id="IPR005565">
    <property type="entry name" value="Hemolysn_activator_HlyB_C"/>
</dbReference>
<evidence type="ECO:0000313" key="7">
    <source>
        <dbReference type="EMBL" id="EMD81607.1"/>
    </source>
</evidence>
<feature type="domain" description="Polypeptide-transport-associated ShlB-type" evidence="6">
    <location>
        <begin position="69"/>
        <end position="143"/>
    </location>
</feature>
<dbReference type="PANTHER" id="PTHR34597:SF6">
    <property type="entry name" value="BLR6126 PROTEIN"/>
    <property type="match status" value="1"/>
</dbReference>
<keyword evidence="3" id="KW-0998">Cell outer membrane</keyword>
<organism evidence="7 8">
    <name type="scientific">Pacificimonas flava</name>
    <dbReference type="NCBI Taxonomy" id="1234595"/>
    <lineage>
        <taxon>Bacteria</taxon>
        <taxon>Pseudomonadati</taxon>
        <taxon>Pseudomonadota</taxon>
        <taxon>Alphaproteobacteria</taxon>
        <taxon>Sphingomonadales</taxon>
        <taxon>Sphingosinicellaceae</taxon>
        <taxon>Pacificimonas</taxon>
    </lineage>
</organism>
<dbReference type="Gene3D" id="2.40.160.50">
    <property type="entry name" value="membrane protein fhac: a member of the omp85/tpsb transporter family"/>
    <property type="match status" value="1"/>
</dbReference>
<feature type="chain" id="PRO_5004026880" evidence="4">
    <location>
        <begin position="29"/>
        <end position="551"/>
    </location>
</feature>
<evidence type="ECO:0000313" key="8">
    <source>
        <dbReference type="Proteomes" id="UP000011717"/>
    </source>
</evidence>
<evidence type="ECO:0000256" key="2">
    <source>
        <dbReference type="ARBA" id="ARBA00022692"/>
    </source>
</evidence>
<dbReference type="Pfam" id="PF03865">
    <property type="entry name" value="ShlB"/>
    <property type="match status" value="1"/>
</dbReference>
<sequence length="551" mass="58695">MLRFAKSLPMGLFSFPLISVFAPDIASAQNPAALNAARVEEGLADVEEQIDVGSEPARPADAAPDVRPFVLSGVQIAGSEGPVPPAVTAAYEPYLATLVGPQDLLDLLGAVTAAYESAGHTMTRVTIPPQAARGGILRLQVDQGRIGEVRITRGDEAAPEYDAFFSFASADRPWDASRLKHAVLMLEDLPEVGEVNAQLVPEAANAGLYALEVDVTQEDADNFLVLDGYGSDSVGPLRAYGLFSTNRLLAPGDEWKLRIATVPDRPQEFVTGALDGEFALGGGGDRIGFDIGASRIEPGGVDGTGRSVRGGVRFETPLGRERHSGTWLTVGLDLRDNKFERDGRMSRKDSIRAARAGVYSYRRTRDARIRMDAVLSQGLSVLGATEAGEALSSRPDAEPGFTTLRVNAGYRRELSANWQLDLDGTGQLSSGPLLSSEQFFLGGAILGHAYDDGDISGDDGIGGSITISNTIPVSQGRDYVILSALAEAGMADYRRIDGLAAQSLSSASLGARWLTGDLDLGAELAIPLHIDSPFETDSDDIRFRFRAIYRL</sequence>
<dbReference type="InterPro" id="IPR013686">
    <property type="entry name" value="Polypept-transport_assoc_ShlB"/>
</dbReference>
<feature type="signal peptide" evidence="4">
    <location>
        <begin position="1"/>
        <end position="28"/>
    </location>
</feature>
<keyword evidence="1" id="KW-0472">Membrane</keyword>
<proteinExistence type="predicted"/>
<dbReference type="GO" id="GO:0046819">
    <property type="term" value="P:protein secretion by the type V secretion system"/>
    <property type="evidence" value="ECO:0007669"/>
    <property type="project" value="TreeGrafter"/>
</dbReference>